<organism evidence="8 9">
    <name type="scientific">Rhodococcus opacus (strain B4)</name>
    <dbReference type="NCBI Taxonomy" id="632772"/>
    <lineage>
        <taxon>Bacteria</taxon>
        <taxon>Bacillati</taxon>
        <taxon>Actinomycetota</taxon>
        <taxon>Actinomycetes</taxon>
        <taxon>Mycobacteriales</taxon>
        <taxon>Nocardiaceae</taxon>
        <taxon>Rhodococcus</taxon>
    </lineage>
</organism>
<evidence type="ECO:0000256" key="1">
    <source>
        <dbReference type="ARBA" id="ARBA00010914"/>
    </source>
</evidence>
<protein>
    <submittedName>
        <fullName evidence="8">2Fe-2S ferredoxin</fullName>
    </submittedName>
</protein>
<feature type="domain" description="2Fe-2S ferredoxin-type" evidence="7">
    <location>
        <begin position="2"/>
        <end position="106"/>
    </location>
</feature>
<dbReference type="GO" id="GO:0005829">
    <property type="term" value="C:cytosol"/>
    <property type="evidence" value="ECO:0007669"/>
    <property type="project" value="TreeGrafter"/>
</dbReference>
<dbReference type="PANTHER" id="PTHR23426:SF65">
    <property type="entry name" value="FERREDOXIN-2, MITOCHONDRIAL"/>
    <property type="match status" value="1"/>
</dbReference>
<dbReference type="KEGG" id="rop:ROP_33140"/>
<dbReference type="CDD" id="cd00207">
    <property type="entry name" value="fer2"/>
    <property type="match status" value="1"/>
</dbReference>
<evidence type="ECO:0000313" key="8">
    <source>
        <dbReference type="EMBL" id="BAH51561.1"/>
    </source>
</evidence>
<sequence>MPKVTFLHNDGTEDVVDTDPGTSLMQAAMLGGVAGIVAECGGSMMCATCHVYVSEDWMEKVGGRSEMEEDMLESTAEPCRPNSRLSCQISVSEDLDGLIVETPRTQL</sequence>
<dbReference type="GO" id="GO:0009055">
    <property type="term" value="F:electron transfer activity"/>
    <property type="evidence" value="ECO:0007669"/>
    <property type="project" value="TreeGrafter"/>
</dbReference>
<keyword evidence="5" id="KW-0411">Iron-sulfur</keyword>
<dbReference type="PROSITE" id="PS00814">
    <property type="entry name" value="ADX"/>
    <property type="match status" value="1"/>
</dbReference>
<dbReference type="STRING" id="632772.ROP_33140"/>
<gene>
    <name evidence="8" type="ordered locus">ROP_33140</name>
</gene>
<dbReference type="GO" id="GO:0051537">
    <property type="term" value="F:2 iron, 2 sulfur cluster binding"/>
    <property type="evidence" value="ECO:0007669"/>
    <property type="project" value="UniProtKB-KW"/>
</dbReference>
<evidence type="ECO:0000256" key="3">
    <source>
        <dbReference type="ARBA" id="ARBA00022723"/>
    </source>
</evidence>
<comment type="similarity">
    <text evidence="1">Belongs to the adrenodoxin/putidaredoxin family.</text>
</comment>
<evidence type="ECO:0000259" key="7">
    <source>
        <dbReference type="PROSITE" id="PS51085"/>
    </source>
</evidence>
<dbReference type="PRINTS" id="PR00355">
    <property type="entry name" value="ADRENODOXIN"/>
</dbReference>
<dbReference type="PATRIC" id="fig|632772.20.peg.3476"/>
<keyword evidence="2" id="KW-0001">2Fe-2S</keyword>
<evidence type="ECO:0000256" key="6">
    <source>
        <dbReference type="ARBA" id="ARBA00034078"/>
    </source>
</evidence>
<dbReference type="GO" id="GO:0046872">
    <property type="term" value="F:metal ion binding"/>
    <property type="evidence" value="ECO:0007669"/>
    <property type="project" value="UniProtKB-KW"/>
</dbReference>
<dbReference type="AlphaFoldDB" id="C1B7A8"/>
<evidence type="ECO:0000256" key="4">
    <source>
        <dbReference type="ARBA" id="ARBA00023004"/>
    </source>
</evidence>
<accession>C1B7A8</accession>
<comment type="cofactor">
    <cofactor evidence="6">
        <name>[2Fe-2S] cluster</name>
        <dbReference type="ChEBI" id="CHEBI:190135"/>
    </cofactor>
</comment>
<dbReference type="PANTHER" id="PTHR23426">
    <property type="entry name" value="FERREDOXIN/ADRENODOXIN"/>
    <property type="match status" value="1"/>
</dbReference>
<dbReference type="InterPro" id="IPR001055">
    <property type="entry name" value="Adrenodoxin-like"/>
</dbReference>
<dbReference type="InterPro" id="IPR001041">
    <property type="entry name" value="2Fe-2S_ferredoxin-type"/>
</dbReference>
<keyword evidence="3" id="KW-0479">Metal-binding</keyword>
<dbReference type="OrthoDB" id="9799640at2"/>
<reference evidence="8 9" key="1">
    <citation type="submission" date="2009-03" db="EMBL/GenBank/DDBJ databases">
        <title>Comparison of the complete genome sequences of Rhodococcus erythropolis PR4 and Rhodococcus opacus B4.</title>
        <authorList>
            <person name="Takarada H."/>
            <person name="Sekine M."/>
            <person name="Hosoyama A."/>
            <person name="Yamada R."/>
            <person name="Fujisawa T."/>
            <person name="Omata S."/>
            <person name="Shimizu A."/>
            <person name="Tsukatani N."/>
            <person name="Tanikawa S."/>
            <person name="Fujita N."/>
            <person name="Harayama S."/>
        </authorList>
    </citation>
    <scope>NUCLEOTIDE SEQUENCE [LARGE SCALE GENOMIC DNA]</scope>
    <source>
        <strain evidence="8 9">B4</strain>
    </source>
</reference>
<evidence type="ECO:0000256" key="5">
    <source>
        <dbReference type="ARBA" id="ARBA00023014"/>
    </source>
</evidence>
<dbReference type="Gene3D" id="3.10.20.30">
    <property type="match status" value="1"/>
</dbReference>
<dbReference type="InterPro" id="IPR036010">
    <property type="entry name" value="2Fe-2S_ferredoxin-like_sf"/>
</dbReference>
<dbReference type="Proteomes" id="UP000002212">
    <property type="component" value="Chromosome"/>
</dbReference>
<dbReference type="Pfam" id="PF00111">
    <property type="entry name" value="Fer2"/>
    <property type="match status" value="1"/>
</dbReference>
<dbReference type="RefSeq" id="WP_012690512.1">
    <property type="nucleotide sequence ID" value="NC_012522.1"/>
</dbReference>
<dbReference type="InterPro" id="IPR012675">
    <property type="entry name" value="Beta-grasp_dom_sf"/>
</dbReference>
<evidence type="ECO:0000256" key="2">
    <source>
        <dbReference type="ARBA" id="ARBA00022714"/>
    </source>
</evidence>
<dbReference type="HOGENOM" id="CLU_082632_5_1_11"/>
<dbReference type="EMBL" id="AP011115">
    <property type="protein sequence ID" value="BAH51561.1"/>
    <property type="molecule type" value="Genomic_DNA"/>
</dbReference>
<dbReference type="InterPro" id="IPR018298">
    <property type="entry name" value="Adrenodoxin_Fe-S_BS"/>
</dbReference>
<dbReference type="GO" id="GO:0140647">
    <property type="term" value="P:P450-containing electron transport chain"/>
    <property type="evidence" value="ECO:0007669"/>
    <property type="project" value="InterPro"/>
</dbReference>
<evidence type="ECO:0000313" key="9">
    <source>
        <dbReference type="Proteomes" id="UP000002212"/>
    </source>
</evidence>
<dbReference type="SUPFAM" id="SSF54292">
    <property type="entry name" value="2Fe-2S ferredoxin-like"/>
    <property type="match status" value="1"/>
</dbReference>
<proteinExistence type="inferred from homology"/>
<dbReference type="PROSITE" id="PS51085">
    <property type="entry name" value="2FE2S_FER_2"/>
    <property type="match status" value="1"/>
</dbReference>
<keyword evidence="4" id="KW-0408">Iron</keyword>
<name>C1B7A8_RHOOB</name>